<dbReference type="RefSeq" id="WP_243800054.1">
    <property type="nucleotide sequence ID" value="NZ_JALHAT010000016.1"/>
</dbReference>
<protein>
    <submittedName>
        <fullName evidence="2">Uncharacterized protein</fullName>
    </submittedName>
</protein>
<evidence type="ECO:0000313" key="2">
    <source>
        <dbReference type="EMBL" id="MCJ1961195.1"/>
    </source>
</evidence>
<sequence length="60" mass="6249">MAMRPSPCSLLSSGVVLLTSRENRPLLGNLEEDVMTLVEKSIGFAAALGICALGFALTLA</sequence>
<gene>
    <name evidence="2" type="ORF">MTR65_10915</name>
</gene>
<dbReference type="EMBL" id="JALHAT010000016">
    <property type="protein sequence ID" value="MCJ1961195.1"/>
    <property type="molecule type" value="Genomic_DNA"/>
</dbReference>
<reference evidence="2" key="1">
    <citation type="submission" date="2022-03" db="EMBL/GenBank/DDBJ databases">
        <title>Identification of a novel bacterium isolated from mangrove sediments.</title>
        <authorList>
            <person name="Pan X."/>
        </authorList>
    </citation>
    <scope>NUCLEOTIDE SEQUENCE</scope>
    <source>
        <strain evidence="2">B2637</strain>
    </source>
</reference>
<keyword evidence="1" id="KW-0472">Membrane</keyword>
<evidence type="ECO:0000313" key="3">
    <source>
        <dbReference type="Proteomes" id="UP001162802"/>
    </source>
</evidence>
<keyword evidence="1" id="KW-0812">Transmembrane</keyword>
<accession>A0ABT0ADD4</accession>
<organism evidence="2 3">
    <name type="scientific">Novosphingobium mangrovi</name>
    <name type="common">ex Hu et al. 2023</name>
    <dbReference type="NCBI Taxonomy" id="2930094"/>
    <lineage>
        <taxon>Bacteria</taxon>
        <taxon>Pseudomonadati</taxon>
        <taxon>Pseudomonadota</taxon>
        <taxon>Alphaproteobacteria</taxon>
        <taxon>Sphingomonadales</taxon>
        <taxon>Sphingomonadaceae</taxon>
        <taxon>Novosphingobium</taxon>
    </lineage>
</organism>
<feature type="transmembrane region" description="Helical" evidence="1">
    <location>
        <begin position="42"/>
        <end position="59"/>
    </location>
</feature>
<dbReference type="Proteomes" id="UP001162802">
    <property type="component" value="Unassembled WGS sequence"/>
</dbReference>
<name>A0ABT0ADD4_9SPHN</name>
<keyword evidence="3" id="KW-1185">Reference proteome</keyword>
<comment type="caution">
    <text evidence="2">The sequence shown here is derived from an EMBL/GenBank/DDBJ whole genome shotgun (WGS) entry which is preliminary data.</text>
</comment>
<evidence type="ECO:0000256" key="1">
    <source>
        <dbReference type="SAM" id="Phobius"/>
    </source>
</evidence>
<proteinExistence type="predicted"/>
<keyword evidence="1" id="KW-1133">Transmembrane helix</keyword>